<gene>
    <name evidence="2" type="ORF">AB5J55_42020</name>
</gene>
<protein>
    <submittedName>
        <fullName evidence="2">Uncharacterized protein</fullName>
    </submittedName>
</protein>
<accession>A0AB39NE61</accession>
<reference evidence="2" key="1">
    <citation type="submission" date="2024-07" db="EMBL/GenBank/DDBJ databases">
        <authorList>
            <person name="Yu S.T."/>
        </authorList>
    </citation>
    <scope>NUCLEOTIDE SEQUENCE</scope>
    <source>
        <strain evidence="2">R11</strain>
    </source>
</reference>
<feature type="transmembrane region" description="Helical" evidence="1">
    <location>
        <begin position="57"/>
        <end position="78"/>
    </location>
</feature>
<keyword evidence="1" id="KW-0472">Membrane</keyword>
<dbReference type="AlphaFoldDB" id="A0AB39NE61"/>
<evidence type="ECO:0000256" key="1">
    <source>
        <dbReference type="SAM" id="Phobius"/>
    </source>
</evidence>
<organism evidence="2">
    <name type="scientific">Streptomyces sp. R11</name>
    <dbReference type="NCBI Taxonomy" id="3238625"/>
    <lineage>
        <taxon>Bacteria</taxon>
        <taxon>Bacillati</taxon>
        <taxon>Actinomycetota</taxon>
        <taxon>Actinomycetes</taxon>
        <taxon>Kitasatosporales</taxon>
        <taxon>Streptomycetaceae</taxon>
        <taxon>Streptomyces</taxon>
    </lineage>
</organism>
<sequence length="145" mass="15609">MTDTDPENDGQAQAGEPFVVIKGLWLVEFHELHESLPPGAIRKQSRAADDGRTYGDLGTIVAVLTLTSAALQTFTAWLQARQAKHLGRTEPQPEPSGQGYTLELRSDGTVVITLPPLGGTDGERSGDPALSIQELRVQLERLLGP</sequence>
<keyword evidence="1" id="KW-0812">Transmembrane</keyword>
<proteinExistence type="predicted"/>
<dbReference type="RefSeq" id="WP_369275665.1">
    <property type="nucleotide sequence ID" value="NZ_CP163432.1"/>
</dbReference>
<dbReference type="EMBL" id="CP163432">
    <property type="protein sequence ID" value="XDQ15738.1"/>
    <property type="molecule type" value="Genomic_DNA"/>
</dbReference>
<name>A0AB39NE61_9ACTN</name>
<evidence type="ECO:0000313" key="2">
    <source>
        <dbReference type="EMBL" id="XDQ15738.1"/>
    </source>
</evidence>
<keyword evidence="1" id="KW-1133">Transmembrane helix</keyword>